<gene>
    <name evidence="5" type="ORF">GCM10010923_14960</name>
</gene>
<dbReference type="InterPro" id="IPR036097">
    <property type="entry name" value="HisK_dim/P_sf"/>
</dbReference>
<dbReference type="RefSeq" id="WP_188642102.1">
    <property type="nucleotide sequence ID" value="NZ_BMID01000001.1"/>
</dbReference>
<comment type="catalytic activity">
    <reaction evidence="1">
        <text>ATP + protein L-histidine = ADP + protein N-phospho-L-histidine.</text>
        <dbReference type="EC" id="2.7.13.3"/>
    </reaction>
</comment>
<dbReference type="Proteomes" id="UP000603317">
    <property type="component" value="Unassembled WGS sequence"/>
</dbReference>
<feature type="domain" description="Signal transduction histidine kinase dimerisation/phosphoacceptor" evidence="4">
    <location>
        <begin position="390"/>
        <end position="458"/>
    </location>
</feature>
<reference evidence="6" key="1">
    <citation type="journal article" date="2019" name="Int. J. Syst. Evol. Microbiol.">
        <title>The Global Catalogue of Microorganisms (GCM) 10K type strain sequencing project: providing services to taxonomists for standard genome sequencing and annotation.</title>
        <authorList>
            <consortium name="The Broad Institute Genomics Platform"/>
            <consortium name="The Broad Institute Genome Sequencing Center for Infectious Disease"/>
            <person name="Wu L."/>
            <person name="Ma J."/>
        </authorList>
    </citation>
    <scope>NUCLEOTIDE SEQUENCE [LARGE SCALE GENOMIC DNA]</scope>
    <source>
        <strain evidence="6">CGMCC 1.15297</strain>
    </source>
</reference>
<sequence length="634" mass="68522">MHFDDRLDTVMRTPLRSDAARLTQFRQLIDILAQKHAERIDSARLDEAYVLLAELSQKLPVEQRAQVITETGYRIETPRLLSMLALHEPEIARPAMRGARLDDAQWLALIPTIPPEVRDHLRGRSGLSRQVSERLARIGVEAEAPALPPPPAAPEGENEPGPGTTAAETRGLQLADIPPPPFITPAALGLDEEPEDEPLELDDPIDEEAAPEPQAEAPRPAPAEPAPAQPAPREEPIPLAPVRPDPAQNIGELVKRIESFRKNREDAGDGADRSAPAAPRLPLDEMQGEETRITAIDFTTDRVGRIVDAPRSVAPMLVGYSLSGASERIGRSVRRRLPIVDEMLDISGAPAVAGRWRLDAMPVFDPDGGRFMHFRGRLRRPGKVVTRATKRAEKLRQLLHELRTPVNAIQGFAESIQQQIFGDVPHTYRAFAATIASDSAAMMAGFEELELFARLTGGEIDLAGEGCDLSTTISQTLDQLATYTQPRVSGFKSRIARPPVPIAMSRCDGERLAWRLLGTLAGETAPGEFLALRLTVQGDTAQFSAGIPRRLAEREGEKLFEGGIANGQNAISAGMFGSGFALRLARAEARAAGGDLQRDSDELVLSLPLTATTSPNSDDEVEGTEGAAGNDGGA</sequence>
<feature type="region of interest" description="Disordered" evidence="3">
    <location>
        <begin position="209"/>
        <end position="247"/>
    </location>
</feature>
<feature type="region of interest" description="Disordered" evidence="3">
    <location>
        <begin position="608"/>
        <end position="634"/>
    </location>
</feature>
<evidence type="ECO:0000256" key="3">
    <source>
        <dbReference type="SAM" id="MobiDB-lite"/>
    </source>
</evidence>
<dbReference type="EC" id="2.7.13.3" evidence="2"/>
<accession>A0ABQ1FC67</accession>
<dbReference type="SUPFAM" id="SSF47384">
    <property type="entry name" value="Homodimeric domain of signal transducing histidine kinase"/>
    <property type="match status" value="1"/>
</dbReference>
<dbReference type="EMBL" id="BMID01000001">
    <property type="protein sequence ID" value="GGA06146.1"/>
    <property type="molecule type" value="Genomic_DNA"/>
</dbReference>
<protein>
    <recommendedName>
        <fullName evidence="2">histidine kinase</fullName>
        <ecNumber evidence="2">2.7.13.3</ecNumber>
    </recommendedName>
</protein>
<dbReference type="CDD" id="cd00082">
    <property type="entry name" value="HisKA"/>
    <property type="match status" value="1"/>
</dbReference>
<evidence type="ECO:0000256" key="1">
    <source>
        <dbReference type="ARBA" id="ARBA00000085"/>
    </source>
</evidence>
<proteinExistence type="predicted"/>
<evidence type="ECO:0000256" key="2">
    <source>
        <dbReference type="ARBA" id="ARBA00012438"/>
    </source>
</evidence>
<comment type="caution">
    <text evidence="5">The sequence shown here is derived from an EMBL/GenBank/DDBJ whole genome shotgun (WGS) entry which is preliminary data.</text>
</comment>
<keyword evidence="6" id="KW-1185">Reference proteome</keyword>
<dbReference type="Pfam" id="PF00512">
    <property type="entry name" value="HisKA"/>
    <property type="match status" value="1"/>
</dbReference>
<dbReference type="Gene3D" id="1.10.287.130">
    <property type="match status" value="1"/>
</dbReference>
<dbReference type="SMART" id="SM00388">
    <property type="entry name" value="HisKA"/>
    <property type="match status" value="1"/>
</dbReference>
<evidence type="ECO:0000313" key="5">
    <source>
        <dbReference type="EMBL" id="GGA06146.1"/>
    </source>
</evidence>
<name>A0ABQ1FC67_9SPHN</name>
<dbReference type="InterPro" id="IPR003661">
    <property type="entry name" value="HisK_dim/P_dom"/>
</dbReference>
<feature type="compositionally biased region" description="Pro residues" evidence="3">
    <location>
        <begin position="219"/>
        <end position="230"/>
    </location>
</feature>
<evidence type="ECO:0000259" key="4">
    <source>
        <dbReference type="SMART" id="SM00388"/>
    </source>
</evidence>
<organism evidence="5 6">
    <name type="scientific">Blastomonas marina</name>
    <dbReference type="NCBI Taxonomy" id="1867408"/>
    <lineage>
        <taxon>Bacteria</taxon>
        <taxon>Pseudomonadati</taxon>
        <taxon>Pseudomonadota</taxon>
        <taxon>Alphaproteobacteria</taxon>
        <taxon>Sphingomonadales</taxon>
        <taxon>Sphingomonadaceae</taxon>
        <taxon>Blastomonas</taxon>
    </lineage>
</organism>
<feature type="region of interest" description="Disordered" evidence="3">
    <location>
        <begin position="141"/>
        <end position="167"/>
    </location>
</feature>
<evidence type="ECO:0000313" key="6">
    <source>
        <dbReference type="Proteomes" id="UP000603317"/>
    </source>
</evidence>